<protein>
    <submittedName>
        <fullName evidence="1">Uncharacterized protein</fullName>
    </submittedName>
</protein>
<reference evidence="1 2" key="1">
    <citation type="submission" date="2018-02" db="EMBL/GenBank/DDBJ databases">
        <title>Draft genome of wild Prunus yedoensis var. nudiflora.</title>
        <authorList>
            <person name="Baek S."/>
            <person name="Kim J.-H."/>
            <person name="Choi K."/>
            <person name="Kim G.-B."/>
            <person name="Cho A."/>
            <person name="Jang H."/>
            <person name="Shin C.-H."/>
            <person name="Yu H.-J."/>
            <person name="Mun J.-H."/>
        </authorList>
    </citation>
    <scope>NUCLEOTIDE SEQUENCE [LARGE SCALE GENOMIC DNA]</scope>
    <source>
        <strain evidence="2">cv. Jeju island</strain>
        <tissue evidence="1">Leaf</tissue>
    </source>
</reference>
<dbReference type="AlphaFoldDB" id="A0A314Y927"/>
<sequence>MHNEFLIAPTFTVKKCTLSLEGNASRYLWILYYHLFRGPEKVGRERLMYREDFVCIVTT</sequence>
<evidence type="ECO:0000313" key="1">
    <source>
        <dbReference type="EMBL" id="PQQ00554.1"/>
    </source>
</evidence>
<proteinExistence type="predicted"/>
<name>A0A314Y927_PRUYE</name>
<accession>A0A314Y927</accession>
<gene>
    <name evidence="1" type="ORF">Pyn_04411</name>
</gene>
<evidence type="ECO:0000313" key="2">
    <source>
        <dbReference type="Proteomes" id="UP000250321"/>
    </source>
</evidence>
<comment type="caution">
    <text evidence="1">The sequence shown here is derived from an EMBL/GenBank/DDBJ whole genome shotgun (WGS) entry which is preliminary data.</text>
</comment>
<dbReference type="EMBL" id="PJQY01001687">
    <property type="protein sequence ID" value="PQQ00554.1"/>
    <property type="molecule type" value="Genomic_DNA"/>
</dbReference>
<keyword evidence="2" id="KW-1185">Reference proteome</keyword>
<organism evidence="1 2">
    <name type="scientific">Prunus yedoensis var. nudiflora</name>
    <dbReference type="NCBI Taxonomy" id="2094558"/>
    <lineage>
        <taxon>Eukaryota</taxon>
        <taxon>Viridiplantae</taxon>
        <taxon>Streptophyta</taxon>
        <taxon>Embryophyta</taxon>
        <taxon>Tracheophyta</taxon>
        <taxon>Spermatophyta</taxon>
        <taxon>Magnoliopsida</taxon>
        <taxon>eudicotyledons</taxon>
        <taxon>Gunneridae</taxon>
        <taxon>Pentapetalae</taxon>
        <taxon>rosids</taxon>
        <taxon>fabids</taxon>
        <taxon>Rosales</taxon>
        <taxon>Rosaceae</taxon>
        <taxon>Amygdaloideae</taxon>
        <taxon>Amygdaleae</taxon>
        <taxon>Prunus</taxon>
    </lineage>
</organism>
<dbReference type="Proteomes" id="UP000250321">
    <property type="component" value="Unassembled WGS sequence"/>
</dbReference>